<dbReference type="Pfam" id="PF14223">
    <property type="entry name" value="Retrotran_gag_2"/>
    <property type="match status" value="1"/>
</dbReference>
<dbReference type="PANTHER" id="PTHR47481">
    <property type="match status" value="1"/>
</dbReference>
<dbReference type="InterPro" id="IPR013103">
    <property type="entry name" value="RVT_2"/>
</dbReference>
<feature type="domain" description="Reverse transcriptase Ty1/copia-type" evidence="2">
    <location>
        <begin position="548"/>
        <end position="790"/>
    </location>
</feature>
<dbReference type="PANTHER" id="PTHR47481:SF31">
    <property type="entry name" value="OS01G0873500 PROTEIN"/>
    <property type="match status" value="1"/>
</dbReference>
<feature type="compositionally biased region" description="Low complexity" evidence="1">
    <location>
        <begin position="476"/>
        <end position="490"/>
    </location>
</feature>
<feature type="compositionally biased region" description="Low complexity" evidence="1">
    <location>
        <begin position="439"/>
        <end position="449"/>
    </location>
</feature>
<evidence type="ECO:0000256" key="1">
    <source>
        <dbReference type="SAM" id="MobiDB-lite"/>
    </source>
</evidence>
<dbReference type="AlphaFoldDB" id="A0AAD8TGV5"/>
<sequence>MASSSSLAGNSLSRDVAEKLTPDNFLVWKAVVLPAVRGARLFGYLDGSIKAPAEKITVEKLVDGKTVKEEEENALYMAWIEKDQQVLAYLLNSISHELLIQLTEHQTAHETLKAIQLMFASQSRARVQNLRRQLNELKKREMSDALYIGKLKAIVDELAMAGKKLDDDDIIDAVVHGLDAEYNPLVEAINARVTSTGITLTMVVPAIVVDMEETVEDTDPITIGVAITTTTTTIIVVGIKVMEVDVLDSKGVVETTMVEETTHSSKAIAALAIMVHHVKSAANPVTLPISASRDSTTTLSHQSHKPMQQLQLRPNAGALLKAELLLLPSVLRTPSMLNQDNELRHDHMSVSANFSLEDSMQEVSDAGNHGGNPNADSADHSMARQTTSELGSVPLSSAPHVPASPSAVASPHQPRGASSTAPSPGPGSLSVPHAEEADSASSTASSRAAADTEDSLPSAAVDPERSLPGLSAQDGSSVPSPSVAQPAPVQRMRTRSQSGIVQPKTLPYGFIRWGNFCATGEPQTLQEALGHTSWKAAMDEEFSALLHNHTWHLVPPPSGGNVIDCKWIYKVKHHADGSLDRYKARLVAKGFKQRYGVDYEDAFSPVVKATTIHPILSFAVSQNWVMHQLDVKNAFLHGVLEEEVYMRQPPGYESSEHPGYVCKLDKALYGLKQAPRAWYSRLSSKLHALGFRASKADISLFFYHKHGVTIFMLVYVDDIIVVSSSSAAVTALLSDLRMDFALKDLGSLHYFLGIAVKHLPHGVLLSQEQYVSDILQRVGMGECKPVTTPLSTSEKLSLTEGDPLSAEDAT</sequence>
<evidence type="ECO:0000313" key="3">
    <source>
        <dbReference type="EMBL" id="KAK1682449.1"/>
    </source>
</evidence>
<feature type="region of interest" description="Disordered" evidence="1">
    <location>
        <begin position="362"/>
        <end position="500"/>
    </location>
</feature>
<organism evidence="3 4">
    <name type="scientific">Lolium multiflorum</name>
    <name type="common">Italian ryegrass</name>
    <name type="synonym">Lolium perenne subsp. multiflorum</name>
    <dbReference type="NCBI Taxonomy" id="4521"/>
    <lineage>
        <taxon>Eukaryota</taxon>
        <taxon>Viridiplantae</taxon>
        <taxon>Streptophyta</taxon>
        <taxon>Embryophyta</taxon>
        <taxon>Tracheophyta</taxon>
        <taxon>Spermatophyta</taxon>
        <taxon>Magnoliopsida</taxon>
        <taxon>Liliopsida</taxon>
        <taxon>Poales</taxon>
        <taxon>Poaceae</taxon>
        <taxon>BOP clade</taxon>
        <taxon>Pooideae</taxon>
        <taxon>Poodae</taxon>
        <taxon>Poeae</taxon>
        <taxon>Poeae Chloroplast Group 2 (Poeae type)</taxon>
        <taxon>Loliodinae</taxon>
        <taxon>Loliinae</taxon>
        <taxon>Lolium</taxon>
    </lineage>
</organism>
<dbReference type="InterPro" id="IPR043502">
    <property type="entry name" value="DNA/RNA_pol_sf"/>
</dbReference>
<feature type="compositionally biased region" description="Low complexity" evidence="1">
    <location>
        <begin position="392"/>
        <end position="430"/>
    </location>
</feature>
<reference evidence="3" key="1">
    <citation type="submission" date="2023-07" db="EMBL/GenBank/DDBJ databases">
        <title>A chromosome-level genome assembly of Lolium multiflorum.</title>
        <authorList>
            <person name="Chen Y."/>
            <person name="Copetti D."/>
            <person name="Kolliker R."/>
            <person name="Studer B."/>
        </authorList>
    </citation>
    <scope>NUCLEOTIDE SEQUENCE</scope>
    <source>
        <strain evidence="3">02402/16</strain>
        <tissue evidence="3">Leaf</tissue>
    </source>
</reference>
<name>A0AAD8TGV5_LOLMU</name>
<dbReference type="EMBL" id="JAUUTY010000002">
    <property type="protein sequence ID" value="KAK1682449.1"/>
    <property type="molecule type" value="Genomic_DNA"/>
</dbReference>
<proteinExistence type="predicted"/>
<protein>
    <recommendedName>
        <fullName evidence="2">Reverse transcriptase Ty1/copia-type domain-containing protein</fullName>
    </recommendedName>
</protein>
<dbReference type="SUPFAM" id="SSF56672">
    <property type="entry name" value="DNA/RNA polymerases"/>
    <property type="match status" value="1"/>
</dbReference>
<dbReference type="Proteomes" id="UP001231189">
    <property type="component" value="Unassembled WGS sequence"/>
</dbReference>
<feature type="region of interest" description="Disordered" evidence="1">
    <location>
        <begin position="787"/>
        <end position="810"/>
    </location>
</feature>
<accession>A0AAD8TGV5</accession>
<dbReference type="Pfam" id="PF07727">
    <property type="entry name" value="RVT_2"/>
    <property type="match status" value="1"/>
</dbReference>
<comment type="caution">
    <text evidence="3">The sequence shown here is derived from an EMBL/GenBank/DDBJ whole genome shotgun (WGS) entry which is preliminary data.</text>
</comment>
<gene>
    <name evidence="3" type="ORF">QYE76_043297</name>
</gene>
<evidence type="ECO:0000259" key="2">
    <source>
        <dbReference type="Pfam" id="PF07727"/>
    </source>
</evidence>
<evidence type="ECO:0000313" key="4">
    <source>
        <dbReference type="Proteomes" id="UP001231189"/>
    </source>
</evidence>
<keyword evidence="4" id="KW-1185">Reference proteome</keyword>